<evidence type="ECO:0000256" key="3">
    <source>
        <dbReference type="ARBA" id="ARBA00022643"/>
    </source>
</evidence>
<dbReference type="GO" id="GO:0010181">
    <property type="term" value="F:FMN binding"/>
    <property type="evidence" value="ECO:0007669"/>
    <property type="project" value="InterPro"/>
</dbReference>
<comment type="similarity">
    <text evidence="4">Belongs to the flavoredoxin family.</text>
</comment>
<dbReference type="Gene3D" id="2.30.110.10">
    <property type="entry name" value="Electron Transport, Fmn-binding Protein, Chain A"/>
    <property type="match status" value="1"/>
</dbReference>
<protein>
    <submittedName>
        <fullName evidence="6">Flavin reductase (DIM6/NTAB) family NADH-FMN oxidoreductase RutF</fullName>
    </submittedName>
</protein>
<evidence type="ECO:0000256" key="4">
    <source>
        <dbReference type="ARBA" id="ARBA00038054"/>
    </source>
</evidence>
<dbReference type="InterPro" id="IPR012349">
    <property type="entry name" value="Split_barrel_FMN-bd"/>
</dbReference>
<dbReference type="Proteomes" id="UP000273643">
    <property type="component" value="Unassembled WGS sequence"/>
</dbReference>
<gene>
    <name evidence="6" type="ORF">EDC38_2914</name>
</gene>
<feature type="domain" description="Flavin reductase like" evidence="5">
    <location>
        <begin position="34"/>
        <end position="169"/>
    </location>
</feature>
<dbReference type="RefSeq" id="WP_246004457.1">
    <property type="nucleotide sequence ID" value="NZ_RJUK01000003.1"/>
</dbReference>
<dbReference type="SUPFAM" id="SSF50475">
    <property type="entry name" value="FMN-binding split barrel"/>
    <property type="match status" value="1"/>
</dbReference>
<accession>A0A3N1NDF5</accession>
<keyword evidence="2" id="KW-0285">Flavoprotein</keyword>
<evidence type="ECO:0000313" key="7">
    <source>
        <dbReference type="Proteomes" id="UP000273643"/>
    </source>
</evidence>
<keyword evidence="7" id="KW-1185">Reference proteome</keyword>
<dbReference type="AlphaFoldDB" id="A0A3N1NDF5"/>
<reference evidence="6 7" key="1">
    <citation type="submission" date="2018-11" db="EMBL/GenBank/DDBJ databases">
        <title>Genomic Encyclopedia of Type Strains, Phase IV (KMG-IV): sequencing the most valuable type-strain genomes for metagenomic binning, comparative biology and taxonomic classification.</title>
        <authorList>
            <person name="Goeker M."/>
        </authorList>
    </citation>
    <scope>NUCLEOTIDE SEQUENCE [LARGE SCALE GENOMIC DNA]</scope>
    <source>
        <strain evidence="6 7">DSM 16974</strain>
    </source>
</reference>
<name>A0A3N1NDF5_9GAMM</name>
<dbReference type="Pfam" id="PF01613">
    <property type="entry name" value="Flavin_Reduct"/>
    <property type="match status" value="1"/>
</dbReference>
<evidence type="ECO:0000313" key="6">
    <source>
        <dbReference type="EMBL" id="ROQ17944.1"/>
    </source>
</evidence>
<dbReference type="InterPro" id="IPR002563">
    <property type="entry name" value="Flavin_Rdtase-like_dom"/>
</dbReference>
<sequence>MTSSLYFDRPSIDQMEKRYRAQFINSLAGFKSANLVGTVDQDGHPNLAIVNSVIHLGANPPLMGMVTRPRTVERHSVENILDTGYYTLNQVHGGMIRPAHQTSARYLRGQSEFDATGLKPSYLEDHPAPYVDESRLKIGLKLLECKHLEFNNTDFIVGEIVAVHVEPNVIQPDGYVDIEALDAVTISGLDSYHRTERLERLAYAKPDQPPRPLDD</sequence>
<proteinExistence type="inferred from homology"/>
<evidence type="ECO:0000256" key="1">
    <source>
        <dbReference type="ARBA" id="ARBA00001917"/>
    </source>
</evidence>
<evidence type="ECO:0000256" key="2">
    <source>
        <dbReference type="ARBA" id="ARBA00022630"/>
    </source>
</evidence>
<organism evidence="6 7">
    <name type="scientific">Marinimicrobium koreense</name>
    <dbReference type="NCBI Taxonomy" id="306545"/>
    <lineage>
        <taxon>Bacteria</taxon>
        <taxon>Pseudomonadati</taxon>
        <taxon>Pseudomonadota</taxon>
        <taxon>Gammaproteobacteria</taxon>
        <taxon>Cellvibrionales</taxon>
        <taxon>Cellvibrionaceae</taxon>
        <taxon>Marinimicrobium</taxon>
    </lineage>
</organism>
<dbReference type="GO" id="GO:0016646">
    <property type="term" value="F:oxidoreductase activity, acting on the CH-NH group of donors, NAD or NADP as acceptor"/>
    <property type="evidence" value="ECO:0007669"/>
    <property type="project" value="UniProtKB-ARBA"/>
</dbReference>
<comment type="caution">
    <text evidence="6">The sequence shown here is derived from an EMBL/GenBank/DDBJ whole genome shotgun (WGS) entry which is preliminary data.</text>
</comment>
<comment type="cofactor">
    <cofactor evidence="1">
        <name>FMN</name>
        <dbReference type="ChEBI" id="CHEBI:58210"/>
    </cofactor>
</comment>
<dbReference type="EMBL" id="RJUK01000003">
    <property type="protein sequence ID" value="ROQ17944.1"/>
    <property type="molecule type" value="Genomic_DNA"/>
</dbReference>
<dbReference type="PANTHER" id="PTHR33798:SF5">
    <property type="entry name" value="FLAVIN REDUCTASE LIKE DOMAIN-CONTAINING PROTEIN"/>
    <property type="match status" value="1"/>
</dbReference>
<keyword evidence="3" id="KW-0288">FMN</keyword>
<evidence type="ECO:0000259" key="5">
    <source>
        <dbReference type="Pfam" id="PF01613"/>
    </source>
</evidence>
<dbReference type="PANTHER" id="PTHR33798">
    <property type="entry name" value="FLAVOPROTEIN OXYGENASE"/>
    <property type="match status" value="1"/>
</dbReference>